<feature type="signal peptide" evidence="1">
    <location>
        <begin position="1"/>
        <end position="25"/>
    </location>
</feature>
<dbReference type="EMBL" id="EU962818">
    <property type="protein sequence ID" value="ACG34936.1"/>
    <property type="molecule type" value="mRNA"/>
</dbReference>
<evidence type="ECO:0000256" key="1">
    <source>
        <dbReference type="SAM" id="SignalP"/>
    </source>
</evidence>
<evidence type="ECO:0008006" key="3">
    <source>
        <dbReference type="Google" id="ProtNLM"/>
    </source>
</evidence>
<accession>B6TCV3</accession>
<feature type="chain" id="PRO_5002847742" description="Secreted protein" evidence="1">
    <location>
        <begin position="26"/>
        <end position="91"/>
    </location>
</feature>
<dbReference type="AlphaFoldDB" id="B6TCV3"/>
<organism evidence="2">
    <name type="scientific">Zea mays</name>
    <name type="common">Maize</name>
    <dbReference type="NCBI Taxonomy" id="4577"/>
    <lineage>
        <taxon>Eukaryota</taxon>
        <taxon>Viridiplantae</taxon>
        <taxon>Streptophyta</taxon>
        <taxon>Embryophyta</taxon>
        <taxon>Tracheophyta</taxon>
        <taxon>Spermatophyta</taxon>
        <taxon>Magnoliopsida</taxon>
        <taxon>Liliopsida</taxon>
        <taxon>Poales</taxon>
        <taxon>Poaceae</taxon>
        <taxon>PACMAD clade</taxon>
        <taxon>Panicoideae</taxon>
        <taxon>Andropogonodae</taxon>
        <taxon>Andropogoneae</taxon>
        <taxon>Tripsacinae</taxon>
        <taxon>Zea</taxon>
    </lineage>
</organism>
<sequence>MARPCILAPSAPLLVSLGRWIPCASAPWYLGLCIPALAPRPIVDLVAIFLFQKLCCSPMLISSTTCGVVPCLLVFGREVLGVGGEDSESQL</sequence>
<protein>
    <recommendedName>
        <fullName evidence="3">Secreted protein</fullName>
    </recommendedName>
</protein>
<evidence type="ECO:0000313" key="2">
    <source>
        <dbReference type="EMBL" id="ACG34936.1"/>
    </source>
</evidence>
<proteinExistence type="evidence at transcript level"/>
<name>B6TCV3_MAIZE</name>
<reference evidence="2" key="1">
    <citation type="journal article" date="2009" name="Plant Mol. Biol.">
        <title>Insights into corn genes derived from large-scale cDNA sequencing.</title>
        <authorList>
            <person name="Alexandrov N.N."/>
            <person name="Brover V.V."/>
            <person name="Freidin S."/>
            <person name="Troukhan M.E."/>
            <person name="Tatarinova T.V."/>
            <person name="Zhang H."/>
            <person name="Swaller T.J."/>
            <person name="Lu Y.P."/>
            <person name="Bouck J."/>
            <person name="Flavell R.B."/>
            <person name="Feldmann K.A."/>
        </authorList>
    </citation>
    <scope>NUCLEOTIDE SEQUENCE</scope>
</reference>
<keyword evidence="1" id="KW-0732">Signal</keyword>